<reference evidence="1" key="1">
    <citation type="submission" date="2018-10" db="EMBL/GenBank/DDBJ databases">
        <title>Hidden diversity of soil giant viruses.</title>
        <authorList>
            <person name="Schulz F."/>
            <person name="Alteio L."/>
            <person name="Goudeau D."/>
            <person name="Ryan E.M."/>
            <person name="Malmstrom R.R."/>
            <person name="Blanchard J."/>
            <person name="Woyke T."/>
        </authorList>
    </citation>
    <scope>NUCLEOTIDE SEQUENCE</scope>
    <source>
        <strain evidence="1">FNV1</strain>
    </source>
</reference>
<gene>
    <name evidence="1" type="ORF">Faunusvirus17_8</name>
</gene>
<evidence type="ECO:0000313" key="1">
    <source>
        <dbReference type="EMBL" id="AYV79489.1"/>
    </source>
</evidence>
<proteinExistence type="predicted"/>
<organism evidence="1">
    <name type="scientific">Faunusvirus sp</name>
    <dbReference type="NCBI Taxonomy" id="2487766"/>
    <lineage>
        <taxon>Viruses</taxon>
        <taxon>Varidnaviria</taxon>
        <taxon>Bamfordvirae</taxon>
        <taxon>Nucleocytoviricota</taxon>
        <taxon>Megaviricetes</taxon>
        <taxon>Imitervirales</taxon>
        <taxon>Mimiviridae</taxon>
    </lineage>
</organism>
<accession>A0A3G5A1X2</accession>
<sequence>MSNMFKYIFDTQIVKNISANYAKHKVCDGLEGHEKLEEHEKLGEHKKLDESDKHIVQVLSALCYCRAEDDVQSCISDLIKLQYPVFEQHRINELLHKYGMKKTVTQLIAVYTKNILELVEKLTPDVAGVIAGYIV</sequence>
<protein>
    <submittedName>
        <fullName evidence="1">Uncharacterized protein</fullName>
    </submittedName>
</protein>
<dbReference type="EMBL" id="MK072148">
    <property type="protein sequence ID" value="AYV79489.1"/>
    <property type="molecule type" value="Genomic_DNA"/>
</dbReference>
<name>A0A3G5A1X2_9VIRU</name>